<evidence type="ECO:0000313" key="2">
    <source>
        <dbReference type="EMBL" id="QAA76892.1"/>
    </source>
</evidence>
<dbReference type="InterPro" id="IPR024485">
    <property type="entry name" value="DUF2680"/>
</dbReference>
<name>A0A410FV88_BIPS1</name>
<keyword evidence="1" id="KW-0732">Signal</keyword>
<feature type="chain" id="PRO_5019088752" description="Periplasmic heavy metal sensor" evidence="1">
    <location>
        <begin position="30"/>
        <end position="152"/>
    </location>
</feature>
<evidence type="ECO:0000313" key="3">
    <source>
        <dbReference type="Proteomes" id="UP000287233"/>
    </source>
</evidence>
<gene>
    <name evidence="2" type="ORF">BIP78_1126</name>
</gene>
<dbReference type="AlphaFoldDB" id="A0A410FV88"/>
<protein>
    <recommendedName>
        <fullName evidence="4">Periplasmic heavy metal sensor</fullName>
    </recommendedName>
</protein>
<organism evidence="2 3">
    <name type="scientific">Bipolaricaulis sibiricus</name>
    <dbReference type="NCBI Taxonomy" id="2501609"/>
    <lineage>
        <taxon>Bacteria</taxon>
        <taxon>Candidatus Bipolaricaulota</taxon>
        <taxon>Candidatus Bipolaricaulia</taxon>
        <taxon>Candidatus Bipolaricaulales</taxon>
        <taxon>Candidatus Bipolaricaulaceae</taxon>
        <taxon>Candidatus Bipolaricaulis</taxon>
    </lineage>
</organism>
<feature type="signal peptide" evidence="1">
    <location>
        <begin position="1"/>
        <end position="29"/>
    </location>
</feature>
<evidence type="ECO:0000256" key="1">
    <source>
        <dbReference type="SAM" id="SignalP"/>
    </source>
</evidence>
<dbReference type="EMBL" id="CP034928">
    <property type="protein sequence ID" value="QAA76892.1"/>
    <property type="molecule type" value="Genomic_DNA"/>
</dbReference>
<dbReference type="Pfam" id="PF10925">
    <property type="entry name" value="DUF2680"/>
    <property type="match status" value="1"/>
</dbReference>
<evidence type="ECO:0008006" key="4">
    <source>
        <dbReference type="Google" id="ProtNLM"/>
    </source>
</evidence>
<sequence length="152" mass="16152">MINRTKAIVMAVMAVVAATTVAFVVFAQADTDSATSPREGLLAKVAANLGVSVDDLVTAFSKARLEMIDEAVAAGRITAEQAQLMKDRIEARQALREVFAEAMADGKITPDQLALLRGRMGGRTDVRGAMPAGRGVAGRMLGRVMERKCSCR</sequence>
<dbReference type="KEGG" id="bih:BIP78_1126"/>
<proteinExistence type="predicted"/>
<accession>A0A410FV88</accession>
<reference evidence="3" key="1">
    <citation type="submission" date="2018-12" db="EMBL/GenBank/DDBJ databases">
        <title>Complete genome sequence of an uncultured bacterium of the candidate phylum Bipolaricaulota.</title>
        <authorList>
            <person name="Kadnikov V.V."/>
            <person name="Mardanov A.V."/>
            <person name="Beletsky A.V."/>
            <person name="Frank Y.A."/>
            <person name="Karnachuk O.V."/>
            <person name="Ravin N.V."/>
        </authorList>
    </citation>
    <scope>NUCLEOTIDE SEQUENCE [LARGE SCALE GENOMIC DNA]</scope>
</reference>
<dbReference type="Proteomes" id="UP000287233">
    <property type="component" value="Chromosome"/>
</dbReference>